<evidence type="ECO:0000313" key="3">
    <source>
        <dbReference type="Proteomes" id="UP000019141"/>
    </source>
</evidence>
<keyword evidence="3" id="KW-1185">Reference proteome</keyword>
<name>W4L8N6_ENTF1</name>
<keyword evidence="1" id="KW-1133">Transmembrane helix</keyword>
<keyword evidence="1" id="KW-0812">Transmembrane</keyword>
<protein>
    <submittedName>
        <fullName evidence="2">Uncharacterized protein</fullName>
    </submittedName>
</protein>
<reference evidence="2 3" key="1">
    <citation type="journal article" date="2014" name="Nature">
        <title>An environmental bacterial taxon with a large and distinct metabolic repertoire.</title>
        <authorList>
            <person name="Wilson M.C."/>
            <person name="Mori T."/>
            <person name="Ruckert C."/>
            <person name="Uria A.R."/>
            <person name="Helf M.J."/>
            <person name="Takada K."/>
            <person name="Gernert C."/>
            <person name="Steffens U.A."/>
            <person name="Heycke N."/>
            <person name="Schmitt S."/>
            <person name="Rinke C."/>
            <person name="Helfrich E.J."/>
            <person name="Brachmann A.O."/>
            <person name="Gurgui C."/>
            <person name="Wakimoto T."/>
            <person name="Kracht M."/>
            <person name="Crusemann M."/>
            <person name="Hentschel U."/>
            <person name="Abe I."/>
            <person name="Matsunaga S."/>
            <person name="Kalinowski J."/>
            <person name="Takeyama H."/>
            <person name="Piel J."/>
        </authorList>
    </citation>
    <scope>NUCLEOTIDE SEQUENCE [LARGE SCALE GENOMIC DNA]</scope>
    <source>
        <strain evidence="3">TSY1</strain>
    </source>
</reference>
<evidence type="ECO:0000256" key="1">
    <source>
        <dbReference type="SAM" id="Phobius"/>
    </source>
</evidence>
<gene>
    <name evidence="2" type="ORF">ETSY1_35120</name>
</gene>
<feature type="transmembrane region" description="Helical" evidence="1">
    <location>
        <begin position="38"/>
        <end position="58"/>
    </location>
</feature>
<dbReference type="Proteomes" id="UP000019141">
    <property type="component" value="Unassembled WGS sequence"/>
</dbReference>
<dbReference type="AlphaFoldDB" id="W4L8N6"/>
<dbReference type="EMBL" id="AZHW01001075">
    <property type="protein sequence ID" value="ETW94372.1"/>
    <property type="molecule type" value="Genomic_DNA"/>
</dbReference>
<organism evidence="2 3">
    <name type="scientific">Entotheonella factor</name>
    <dbReference type="NCBI Taxonomy" id="1429438"/>
    <lineage>
        <taxon>Bacteria</taxon>
        <taxon>Pseudomonadati</taxon>
        <taxon>Nitrospinota/Tectimicrobiota group</taxon>
        <taxon>Candidatus Tectimicrobiota</taxon>
        <taxon>Candidatus Entotheonellia</taxon>
        <taxon>Candidatus Entotheonellales</taxon>
        <taxon>Candidatus Entotheonellaceae</taxon>
        <taxon>Candidatus Entotheonella</taxon>
    </lineage>
</organism>
<sequence length="84" mass="9352">MIIVLLLMIASLVLVFLGLATSITTRMQGTSPFVHMVLTYSGLLVTLLSHVVAFMYIIGLRNLLMAEPPEDDDDDLDYQRKAPE</sequence>
<keyword evidence="1" id="KW-0472">Membrane</keyword>
<comment type="caution">
    <text evidence="2">The sequence shown here is derived from an EMBL/GenBank/DDBJ whole genome shotgun (WGS) entry which is preliminary data.</text>
</comment>
<evidence type="ECO:0000313" key="2">
    <source>
        <dbReference type="EMBL" id="ETW94372.1"/>
    </source>
</evidence>
<dbReference type="HOGENOM" id="CLU_2567476_0_0_7"/>
<accession>W4L8N6</accession>
<proteinExistence type="predicted"/>